<name>A0A433QV95_9FUNG</name>
<dbReference type="PANTHER" id="PTHR46652:SF3">
    <property type="entry name" value="LEUCINE-RICH REPEAT-CONTAINING PROTEIN 9"/>
    <property type="match status" value="1"/>
</dbReference>
<dbReference type="InterPro" id="IPR032675">
    <property type="entry name" value="LRR_dom_sf"/>
</dbReference>
<feature type="compositionally biased region" description="Basic and acidic residues" evidence="3">
    <location>
        <begin position="30"/>
        <end position="70"/>
    </location>
</feature>
<dbReference type="SMART" id="SM00365">
    <property type="entry name" value="LRR_SD22"/>
    <property type="match status" value="4"/>
</dbReference>
<feature type="compositionally biased region" description="Low complexity" evidence="3">
    <location>
        <begin position="9"/>
        <end position="23"/>
    </location>
</feature>
<dbReference type="PROSITE" id="PS51450">
    <property type="entry name" value="LRR"/>
    <property type="match status" value="3"/>
</dbReference>
<keyword evidence="2" id="KW-0677">Repeat</keyword>
<feature type="region of interest" description="Disordered" evidence="3">
    <location>
        <begin position="1"/>
        <end position="73"/>
    </location>
</feature>
<evidence type="ECO:0000256" key="2">
    <source>
        <dbReference type="ARBA" id="ARBA00022737"/>
    </source>
</evidence>
<evidence type="ECO:0000256" key="1">
    <source>
        <dbReference type="ARBA" id="ARBA00022614"/>
    </source>
</evidence>
<gene>
    <name evidence="4" type="ORF">BC938DRAFT_470776</name>
</gene>
<protein>
    <recommendedName>
        <fullName evidence="6">Protein phosphatase 1 regulatory subunit 7</fullName>
    </recommendedName>
</protein>
<dbReference type="InterPro" id="IPR001611">
    <property type="entry name" value="Leu-rich_rpt"/>
</dbReference>
<dbReference type="Proteomes" id="UP000274822">
    <property type="component" value="Unassembled WGS sequence"/>
</dbReference>
<evidence type="ECO:0000256" key="3">
    <source>
        <dbReference type="SAM" id="MobiDB-lite"/>
    </source>
</evidence>
<reference evidence="4 5" key="1">
    <citation type="journal article" date="2018" name="New Phytol.">
        <title>Phylogenomics of Endogonaceae and evolution of mycorrhizas within Mucoromycota.</title>
        <authorList>
            <person name="Chang Y."/>
            <person name="Desiro A."/>
            <person name="Na H."/>
            <person name="Sandor L."/>
            <person name="Lipzen A."/>
            <person name="Clum A."/>
            <person name="Barry K."/>
            <person name="Grigoriev I.V."/>
            <person name="Martin F.M."/>
            <person name="Stajich J.E."/>
            <person name="Smith M.E."/>
            <person name="Bonito G."/>
            <person name="Spatafora J.W."/>
        </authorList>
    </citation>
    <scope>NUCLEOTIDE SEQUENCE [LARGE SCALE GENOMIC DNA]</scope>
    <source>
        <strain evidence="4 5">AD002</strain>
    </source>
</reference>
<keyword evidence="5" id="KW-1185">Reference proteome</keyword>
<proteinExistence type="predicted"/>
<keyword evidence="1" id="KW-0433">Leucine-rich repeat</keyword>
<dbReference type="AlphaFoldDB" id="A0A433QV95"/>
<dbReference type="InterPro" id="IPR050836">
    <property type="entry name" value="SDS22/Internalin_LRR"/>
</dbReference>
<evidence type="ECO:0008006" key="6">
    <source>
        <dbReference type="Google" id="ProtNLM"/>
    </source>
</evidence>
<dbReference type="Gene3D" id="3.80.10.10">
    <property type="entry name" value="Ribonuclease Inhibitor"/>
    <property type="match status" value="3"/>
</dbReference>
<comment type="caution">
    <text evidence="4">The sequence shown here is derived from an EMBL/GenBank/DDBJ whole genome shotgun (WGS) entry which is preliminary data.</text>
</comment>
<accession>A0A433QV95</accession>
<dbReference type="EMBL" id="RBNJ01001045">
    <property type="protein sequence ID" value="RUS33637.1"/>
    <property type="molecule type" value="Genomic_DNA"/>
</dbReference>
<dbReference type="SUPFAM" id="SSF52058">
    <property type="entry name" value="L domain-like"/>
    <property type="match status" value="1"/>
</dbReference>
<dbReference type="PANTHER" id="PTHR46652">
    <property type="entry name" value="LEUCINE-RICH REPEAT AND IQ DOMAIN-CONTAINING PROTEIN 1-RELATED"/>
    <property type="match status" value="1"/>
</dbReference>
<sequence length="258" mass="29393">MTDMKRSWSKNSAANSIDSDASDPGPAYVEHTHVEEGETDLARAVRVQLEKKAEETKKEEEEEKEGHEGFLDEWPDDTDELELVHCRLKDLASLGLSRFKNLQKLCVRQNLITHIDGLDTLSQLKELDMYDNKISHVRNLGGMTALDNKISRIDGLETLTLITNLELGANRIRVIEGLDTLVNLEQLWLGKNKITKLEANNNLLSSFEELEQQLADKRHLSTVYLEGNPMQRDNQPTYRTKVKLAVPQVKQIDATYVR</sequence>
<organism evidence="4 5">
    <name type="scientific">Jimgerdemannia flammicorona</name>
    <dbReference type="NCBI Taxonomy" id="994334"/>
    <lineage>
        <taxon>Eukaryota</taxon>
        <taxon>Fungi</taxon>
        <taxon>Fungi incertae sedis</taxon>
        <taxon>Mucoromycota</taxon>
        <taxon>Mucoromycotina</taxon>
        <taxon>Endogonomycetes</taxon>
        <taxon>Endogonales</taxon>
        <taxon>Endogonaceae</taxon>
        <taxon>Jimgerdemannia</taxon>
    </lineage>
</organism>
<evidence type="ECO:0000313" key="4">
    <source>
        <dbReference type="EMBL" id="RUS33637.1"/>
    </source>
</evidence>
<evidence type="ECO:0000313" key="5">
    <source>
        <dbReference type="Proteomes" id="UP000274822"/>
    </source>
</evidence>